<reference evidence="3" key="4">
    <citation type="submission" date="2025-05" db="UniProtKB">
        <authorList>
            <consortium name="EnsemblFungi"/>
        </authorList>
    </citation>
    <scope>IDENTIFICATION</scope>
    <source>
        <strain evidence="3">isolate 1-1 / race 1 (BBBD)</strain>
    </source>
</reference>
<proteinExistence type="predicted"/>
<evidence type="ECO:0000256" key="1">
    <source>
        <dbReference type="SAM" id="MobiDB-lite"/>
    </source>
</evidence>
<sequence>MRIATSNANSPSRSNKRNGQEQAKRPNKPQNLNSCGTTRHTDQARAAQQNYGRHRPPQNRSGTIPSGQRTFIPINRCHQHKQQQPERER</sequence>
<dbReference type="EMBL" id="ADAS02000009">
    <property type="protein sequence ID" value="OAV98005.1"/>
    <property type="molecule type" value="Genomic_DNA"/>
</dbReference>
<accession>A0A180GYV8</accession>
<evidence type="ECO:0000313" key="4">
    <source>
        <dbReference type="Proteomes" id="UP000005240"/>
    </source>
</evidence>
<gene>
    <name evidence="2" type="ORF">PTTG_11665</name>
</gene>
<feature type="compositionally biased region" description="Polar residues" evidence="1">
    <location>
        <begin position="28"/>
        <end position="38"/>
    </location>
</feature>
<reference evidence="3 4" key="3">
    <citation type="journal article" date="2017" name="G3 (Bethesda)">
        <title>Comparative analysis highlights variable genome content of wheat rusts and divergence of the mating loci.</title>
        <authorList>
            <person name="Cuomo C.A."/>
            <person name="Bakkeren G."/>
            <person name="Khalil H.B."/>
            <person name="Panwar V."/>
            <person name="Joly D."/>
            <person name="Linning R."/>
            <person name="Sakthikumar S."/>
            <person name="Song X."/>
            <person name="Adiconis X."/>
            <person name="Fan L."/>
            <person name="Goldberg J.M."/>
            <person name="Levin J.Z."/>
            <person name="Young S."/>
            <person name="Zeng Q."/>
            <person name="Anikster Y."/>
            <person name="Bruce M."/>
            <person name="Wang M."/>
            <person name="Yin C."/>
            <person name="McCallum B."/>
            <person name="Szabo L.J."/>
            <person name="Hulbert S."/>
            <person name="Chen X."/>
            <person name="Fellers J.P."/>
        </authorList>
    </citation>
    <scope>NUCLEOTIDE SEQUENCE</scope>
    <source>
        <strain evidence="4">Isolate 1-1 / race 1 (BBBD)</strain>
        <strain evidence="3">isolate 1-1 / race 1 (BBBD)</strain>
    </source>
</reference>
<evidence type="ECO:0000313" key="2">
    <source>
        <dbReference type="EMBL" id="OAV98005.1"/>
    </source>
</evidence>
<feature type="region of interest" description="Disordered" evidence="1">
    <location>
        <begin position="1"/>
        <end position="89"/>
    </location>
</feature>
<dbReference type="VEuPathDB" id="FungiDB:PTTG_11665"/>
<reference evidence="2" key="1">
    <citation type="submission" date="2009-11" db="EMBL/GenBank/DDBJ databases">
        <authorList>
            <consortium name="The Broad Institute Genome Sequencing Platform"/>
            <person name="Ward D."/>
            <person name="Feldgarden M."/>
            <person name="Earl A."/>
            <person name="Young S.K."/>
            <person name="Zeng Q."/>
            <person name="Koehrsen M."/>
            <person name="Alvarado L."/>
            <person name="Berlin A."/>
            <person name="Bochicchio J."/>
            <person name="Borenstein D."/>
            <person name="Chapman S.B."/>
            <person name="Chen Z."/>
            <person name="Engels R."/>
            <person name="Freedman E."/>
            <person name="Gellesch M."/>
            <person name="Goldberg J."/>
            <person name="Griggs A."/>
            <person name="Gujja S."/>
            <person name="Heilman E."/>
            <person name="Heiman D."/>
            <person name="Hepburn T."/>
            <person name="Howarth C."/>
            <person name="Jen D."/>
            <person name="Larson L."/>
            <person name="Lewis B."/>
            <person name="Mehta T."/>
            <person name="Park D."/>
            <person name="Pearson M."/>
            <person name="Roberts A."/>
            <person name="Saif S."/>
            <person name="Shea T."/>
            <person name="Shenoy N."/>
            <person name="Sisk P."/>
            <person name="Stolte C."/>
            <person name="Sykes S."/>
            <person name="Thomson T."/>
            <person name="Walk T."/>
            <person name="White J."/>
            <person name="Yandava C."/>
            <person name="Izard J."/>
            <person name="Baranova O.V."/>
            <person name="Blanton J.M."/>
            <person name="Tanner A.C."/>
            <person name="Dewhirst F.E."/>
            <person name="Haas B."/>
            <person name="Nusbaum C."/>
            <person name="Birren B."/>
        </authorList>
    </citation>
    <scope>NUCLEOTIDE SEQUENCE [LARGE SCALE GENOMIC DNA]</scope>
    <source>
        <strain evidence="2">1-1 BBBD Race 1</strain>
    </source>
</reference>
<feature type="compositionally biased region" description="Polar residues" evidence="1">
    <location>
        <begin position="58"/>
        <end position="69"/>
    </location>
</feature>
<protein>
    <submittedName>
        <fullName evidence="2 3">Uncharacterized protein</fullName>
    </submittedName>
</protein>
<dbReference type="Proteomes" id="UP000005240">
    <property type="component" value="Unassembled WGS sequence"/>
</dbReference>
<organism evidence="2">
    <name type="scientific">Puccinia triticina (isolate 1-1 / race 1 (BBBD))</name>
    <name type="common">Brown leaf rust fungus</name>
    <dbReference type="NCBI Taxonomy" id="630390"/>
    <lineage>
        <taxon>Eukaryota</taxon>
        <taxon>Fungi</taxon>
        <taxon>Dikarya</taxon>
        <taxon>Basidiomycota</taxon>
        <taxon>Pucciniomycotina</taxon>
        <taxon>Pucciniomycetes</taxon>
        <taxon>Pucciniales</taxon>
        <taxon>Pucciniaceae</taxon>
        <taxon>Puccinia</taxon>
    </lineage>
</organism>
<reference evidence="2" key="2">
    <citation type="submission" date="2016-05" db="EMBL/GenBank/DDBJ databases">
        <title>Comparative analysis highlights variable genome content of wheat rusts and divergence of the mating loci.</title>
        <authorList>
            <person name="Cuomo C.A."/>
            <person name="Bakkeren G."/>
            <person name="Szabo L."/>
            <person name="Khalil H."/>
            <person name="Joly D."/>
            <person name="Goldberg J."/>
            <person name="Young S."/>
            <person name="Zeng Q."/>
            <person name="Fellers J."/>
        </authorList>
    </citation>
    <scope>NUCLEOTIDE SEQUENCE [LARGE SCALE GENOMIC DNA]</scope>
    <source>
        <strain evidence="2">1-1 BBBD Race 1</strain>
    </source>
</reference>
<feature type="compositionally biased region" description="Polar residues" evidence="1">
    <location>
        <begin position="1"/>
        <end position="13"/>
    </location>
</feature>
<name>A0A180GYV8_PUCT1</name>
<dbReference type="EnsemblFungi" id="PTTG_11665-t43_1">
    <property type="protein sequence ID" value="PTTG_11665-t43_1-p1"/>
    <property type="gene ID" value="PTTG_11665"/>
</dbReference>
<dbReference type="AlphaFoldDB" id="A0A180GYV8"/>
<keyword evidence="4" id="KW-1185">Reference proteome</keyword>
<evidence type="ECO:0000313" key="3">
    <source>
        <dbReference type="EnsemblFungi" id="PTTG_11665-t43_1-p1"/>
    </source>
</evidence>